<dbReference type="eggNOG" id="COG2316">
    <property type="taxonomic scope" value="Bacteria"/>
</dbReference>
<evidence type="ECO:0000259" key="1">
    <source>
        <dbReference type="SMART" id="SM00471"/>
    </source>
</evidence>
<dbReference type="SUPFAM" id="SSF109604">
    <property type="entry name" value="HD-domain/PDEase-like"/>
    <property type="match status" value="1"/>
</dbReference>
<feature type="domain" description="HD/PDEase" evidence="1">
    <location>
        <begin position="17"/>
        <end position="124"/>
    </location>
</feature>
<dbReference type="OrthoDB" id="9801160at2"/>
<proteinExistence type="predicted"/>
<gene>
    <name evidence="2" type="ordered locus">Btus_2586</name>
</gene>
<organism evidence="2 3">
    <name type="scientific">Kyrpidia tusciae (strain DSM 2912 / NBRC 15312 / T2)</name>
    <name type="common">Bacillus tusciae</name>
    <dbReference type="NCBI Taxonomy" id="562970"/>
    <lineage>
        <taxon>Bacteria</taxon>
        <taxon>Bacillati</taxon>
        <taxon>Bacillota</taxon>
        <taxon>Bacilli</taxon>
        <taxon>Bacillales</taxon>
        <taxon>Alicyclobacillaceae</taxon>
        <taxon>Kyrpidia</taxon>
    </lineage>
</organism>
<dbReference type="CDD" id="cd00077">
    <property type="entry name" value="HDc"/>
    <property type="match status" value="1"/>
</dbReference>
<evidence type="ECO:0000313" key="2">
    <source>
        <dbReference type="EMBL" id="ADG07243.1"/>
    </source>
</evidence>
<dbReference type="RefSeq" id="WP_013076526.1">
    <property type="nucleotide sequence ID" value="NC_014098.1"/>
</dbReference>
<dbReference type="PANTHER" id="PTHR38659">
    <property type="entry name" value="METAL-DEPENDENT PHOSPHOHYDROLASE"/>
    <property type="match status" value="1"/>
</dbReference>
<dbReference type="KEGG" id="bts:Btus_2586"/>
<accession>D5WTK7</accession>
<keyword evidence="3" id="KW-1185">Reference proteome</keyword>
<dbReference type="Gene3D" id="1.10.3210.10">
    <property type="entry name" value="Hypothetical protein af1432"/>
    <property type="match status" value="1"/>
</dbReference>
<dbReference type="HOGENOM" id="CLU_090635_1_1_9"/>
<dbReference type="STRING" id="562970.Btus_2586"/>
<dbReference type="InterPro" id="IPR006674">
    <property type="entry name" value="HD_domain"/>
</dbReference>
<dbReference type="InterPro" id="IPR003607">
    <property type="entry name" value="HD/PDEase_dom"/>
</dbReference>
<protein>
    <submittedName>
        <fullName evidence="2">Metal dependent phosphohydrolase</fullName>
    </submittedName>
</protein>
<dbReference type="EMBL" id="CP002017">
    <property type="protein sequence ID" value="ADG07243.1"/>
    <property type="molecule type" value="Genomic_DNA"/>
</dbReference>
<dbReference type="PANTHER" id="PTHR38659:SF1">
    <property type="entry name" value="METAL DEPENDENT PHOSPHOHYDROLASE"/>
    <property type="match status" value="1"/>
</dbReference>
<dbReference type="AlphaFoldDB" id="D5WTK7"/>
<evidence type="ECO:0000313" key="3">
    <source>
        <dbReference type="Proteomes" id="UP000002368"/>
    </source>
</evidence>
<dbReference type="InterPro" id="IPR006675">
    <property type="entry name" value="HDIG_dom"/>
</dbReference>
<name>D5WTK7_KYRT2</name>
<reference evidence="2 3" key="1">
    <citation type="journal article" date="2011" name="Stand. Genomic Sci.">
        <title>Complete genome sequence of the thermophilic, hydrogen-oxidizing Bacillus tusciae type strain (T2) and reclassification in the new genus, Kyrpidia gen. nov. as Kyrpidia tusciae comb. nov. and emendation of the family Alicyclobacillaceae da Costa and Rainey, 2010.</title>
        <authorList>
            <person name="Klenk H.P."/>
            <person name="Lapidus A."/>
            <person name="Chertkov O."/>
            <person name="Copeland A."/>
            <person name="Del Rio T.G."/>
            <person name="Nolan M."/>
            <person name="Lucas S."/>
            <person name="Chen F."/>
            <person name="Tice H."/>
            <person name="Cheng J.F."/>
            <person name="Han C."/>
            <person name="Bruce D."/>
            <person name="Goodwin L."/>
            <person name="Pitluck S."/>
            <person name="Pati A."/>
            <person name="Ivanova N."/>
            <person name="Mavromatis K."/>
            <person name="Daum C."/>
            <person name="Chen A."/>
            <person name="Palaniappan K."/>
            <person name="Chang Y.J."/>
            <person name="Land M."/>
            <person name="Hauser L."/>
            <person name="Jeffries C.D."/>
            <person name="Detter J.C."/>
            <person name="Rohde M."/>
            <person name="Abt B."/>
            <person name="Pukall R."/>
            <person name="Goker M."/>
            <person name="Bristow J."/>
            <person name="Markowitz V."/>
            <person name="Hugenholtz P."/>
            <person name="Eisen J.A."/>
        </authorList>
    </citation>
    <scope>NUCLEOTIDE SEQUENCE [LARGE SCALE GENOMIC DNA]</scope>
    <source>
        <strain evidence="2 3">DSM 2912</strain>
    </source>
</reference>
<dbReference type="Proteomes" id="UP000002368">
    <property type="component" value="Chromosome"/>
</dbReference>
<dbReference type="Pfam" id="PF01966">
    <property type="entry name" value="HD"/>
    <property type="match status" value="1"/>
</dbReference>
<sequence length="195" mass="21783">MSLDREAAWELLNEYTKNPNLIKHALAVEAAMRAYARKYGDDEEKWGIVGLLHDFDYDRWPSPEDHPTRGAEILRQRGYPEDVIHAILSHADYLGVPREHLMDKCLYACDELSGFITAVALVRPTKSIDDVDVPAVKKKLKDKAFARGVNREDVRRGAEELGVDLDEHIGFVIEALKGAARELGLEGAQASGTES</sequence>
<dbReference type="GO" id="GO:0016787">
    <property type="term" value="F:hydrolase activity"/>
    <property type="evidence" value="ECO:0007669"/>
    <property type="project" value="UniProtKB-KW"/>
</dbReference>
<dbReference type="SMART" id="SM00471">
    <property type="entry name" value="HDc"/>
    <property type="match status" value="1"/>
</dbReference>
<dbReference type="NCBIfam" id="TIGR00277">
    <property type="entry name" value="HDIG"/>
    <property type="match status" value="1"/>
</dbReference>